<name>G5ABI7_PHYSP</name>
<dbReference type="AlphaFoldDB" id="G5ABI7"/>
<dbReference type="InParanoid" id="G5ABI7"/>
<organism evidence="3 4">
    <name type="scientific">Phytophthora sojae (strain P6497)</name>
    <name type="common">Soybean stem and root rot agent</name>
    <name type="synonym">Phytophthora megasperma f. sp. glycines</name>
    <dbReference type="NCBI Taxonomy" id="1094619"/>
    <lineage>
        <taxon>Eukaryota</taxon>
        <taxon>Sar</taxon>
        <taxon>Stramenopiles</taxon>
        <taxon>Oomycota</taxon>
        <taxon>Peronosporomycetes</taxon>
        <taxon>Peronosporales</taxon>
        <taxon>Peronosporaceae</taxon>
        <taxon>Phytophthora</taxon>
    </lineage>
</organism>
<feature type="region of interest" description="Disordered" evidence="1">
    <location>
        <begin position="26"/>
        <end position="49"/>
    </location>
</feature>
<dbReference type="EMBL" id="JH159163">
    <property type="protein sequence ID" value="EGZ06712.1"/>
    <property type="molecule type" value="Genomic_DNA"/>
</dbReference>
<reference evidence="3 4" key="1">
    <citation type="journal article" date="2006" name="Science">
        <title>Phytophthora genome sequences uncover evolutionary origins and mechanisms of pathogenesis.</title>
        <authorList>
            <person name="Tyler B.M."/>
            <person name="Tripathy S."/>
            <person name="Zhang X."/>
            <person name="Dehal P."/>
            <person name="Jiang R.H."/>
            <person name="Aerts A."/>
            <person name="Arredondo F.D."/>
            <person name="Baxter L."/>
            <person name="Bensasson D."/>
            <person name="Beynon J.L."/>
            <person name="Chapman J."/>
            <person name="Damasceno C.M."/>
            <person name="Dorrance A.E."/>
            <person name="Dou D."/>
            <person name="Dickerman A.W."/>
            <person name="Dubchak I.L."/>
            <person name="Garbelotto M."/>
            <person name="Gijzen M."/>
            <person name="Gordon S.G."/>
            <person name="Govers F."/>
            <person name="Grunwald N.J."/>
            <person name="Huang W."/>
            <person name="Ivors K.L."/>
            <person name="Jones R.W."/>
            <person name="Kamoun S."/>
            <person name="Krampis K."/>
            <person name="Lamour K.H."/>
            <person name="Lee M.K."/>
            <person name="McDonald W.H."/>
            <person name="Medina M."/>
            <person name="Meijer H.J."/>
            <person name="Nordberg E.K."/>
            <person name="Maclean D.J."/>
            <person name="Ospina-Giraldo M.D."/>
            <person name="Morris P.F."/>
            <person name="Phuntumart V."/>
            <person name="Putnam N.H."/>
            <person name="Rash S."/>
            <person name="Rose J.K."/>
            <person name="Sakihama Y."/>
            <person name="Salamov A.A."/>
            <person name="Savidor A."/>
            <person name="Scheuring C.F."/>
            <person name="Smith B.M."/>
            <person name="Sobral B.W."/>
            <person name="Terry A."/>
            <person name="Torto-Alalibo T.A."/>
            <person name="Win J."/>
            <person name="Xu Z."/>
            <person name="Zhang H."/>
            <person name="Grigoriev I.V."/>
            <person name="Rokhsar D.S."/>
            <person name="Boore J.L."/>
        </authorList>
    </citation>
    <scope>NUCLEOTIDE SEQUENCE [LARGE SCALE GENOMIC DNA]</scope>
    <source>
        <strain evidence="3 4">P6497</strain>
    </source>
</reference>
<accession>G5ABI7</accession>
<protein>
    <recommendedName>
        <fullName evidence="5">RxLR effector protein</fullName>
    </recommendedName>
</protein>
<keyword evidence="2" id="KW-0732">Signal</keyword>
<feature type="chain" id="PRO_5003473181" description="RxLR effector protein" evidence="2">
    <location>
        <begin position="22"/>
        <end position="109"/>
    </location>
</feature>
<sequence>MYALRSLVLLFIVVLVVNVNAASVRRHDTSSTSAQPLRSLKTPDTTDTKLTTREERVNIPVPRLSKIIELASRVSPQAQGSVSSVAYGQNAPVGRFHFVATWREVHEAR</sequence>
<dbReference type="Proteomes" id="UP000002640">
    <property type="component" value="Unassembled WGS sequence"/>
</dbReference>
<dbReference type="RefSeq" id="XP_009537476.1">
    <property type="nucleotide sequence ID" value="XM_009539181.1"/>
</dbReference>
<keyword evidence="4" id="KW-1185">Reference proteome</keyword>
<evidence type="ECO:0000313" key="4">
    <source>
        <dbReference type="Proteomes" id="UP000002640"/>
    </source>
</evidence>
<feature type="signal peptide" evidence="2">
    <location>
        <begin position="1"/>
        <end position="21"/>
    </location>
</feature>
<dbReference type="GeneID" id="20644332"/>
<evidence type="ECO:0000256" key="2">
    <source>
        <dbReference type="SAM" id="SignalP"/>
    </source>
</evidence>
<evidence type="ECO:0008006" key="5">
    <source>
        <dbReference type="Google" id="ProtNLM"/>
    </source>
</evidence>
<gene>
    <name evidence="3" type="ORF">PHYSODRAFT_319508</name>
</gene>
<proteinExistence type="predicted"/>
<evidence type="ECO:0000256" key="1">
    <source>
        <dbReference type="SAM" id="MobiDB-lite"/>
    </source>
</evidence>
<dbReference type="KEGG" id="psoj:PHYSODRAFT_319508"/>
<evidence type="ECO:0000313" key="3">
    <source>
        <dbReference type="EMBL" id="EGZ06712.1"/>
    </source>
</evidence>